<protein>
    <recommendedName>
        <fullName evidence="5">DUF115 domain-containing protein</fullName>
    </recommendedName>
</protein>
<dbReference type="PANTHER" id="PTHR41786">
    <property type="entry name" value="MOTILITY ACCESSORY FACTOR MAF"/>
    <property type="match status" value="1"/>
</dbReference>
<proteinExistence type="predicted"/>
<dbReference type="PATRIC" id="fig|1129374.4.peg.713"/>
<reference evidence="3 4" key="1">
    <citation type="journal article" date="2012" name="J. Bacteriol.">
        <title>Genome Sequence of Extracellular-Protease-Producing Alishewanella jeotgali Isolated from Traditional Korean Fermented Seafood.</title>
        <authorList>
            <person name="Jung J."/>
            <person name="Chun J."/>
            <person name="Park W."/>
        </authorList>
    </citation>
    <scope>NUCLEOTIDE SEQUENCE [LARGE SCALE GENOMIC DNA]</scope>
    <source>
        <strain evidence="3 4">KCTC 22429</strain>
    </source>
</reference>
<comment type="caution">
    <text evidence="3">The sequence shown here is derived from an EMBL/GenBank/DDBJ whole genome shotgun (WGS) entry which is preliminary data.</text>
</comment>
<dbReference type="AlphaFoldDB" id="H3ZBK2"/>
<dbReference type="STRING" id="1129374.AJE_03536"/>
<dbReference type="eggNOG" id="COG2604">
    <property type="taxonomic scope" value="Bacteria"/>
</dbReference>
<keyword evidence="4" id="KW-1185">Reference proteome</keyword>
<dbReference type="Proteomes" id="UP000012046">
    <property type="component" value="Unassembled WGS sequence"/>
</dbReference>
<evidence type="ECO:0000259" key="2">
    <source>
        <dbReference type="Pfam" id="PF20157"/>
    </source>
</evidence>
<accession>H3ZBK2</accession>
<dbReference type="EMBL" id="AHTH01000005">
    <property type="protein sequence ID" value="EHR42316.1"/>
    <property type="molecule type" value="Genomic_DNA"/>
</dbReference>
<evidence type="ECO:0008006" key="5">
    <source>
        <dbReference type="Google" id="ProtNLM"/>
    </source>
</evidence>
<dbReference type="PANTHER" id="PTHR41786:SF1">
    <property type="entry name" value="6-HYDROXYMETHYLPTERIN DIPHOSPHOKINASE MPTE-LIKE DOMAIN-CONTAINING PROTEIN"/>
    <property type="match status" value="1"/>
</dbReference>
<dbReference type="RefSeq" id="WP_008949712.1">
    <property type="nucleotide sequence ID" value="NZ_AHTH01000005.1"/>
</dbReference>
<feature type="domain" description="6-hydroxymethylpterin diphosphokinase MptE-like" evidence="1">
    <location>
        <begin position="525"/>
        <end position="683"/>
    </location>
</feature>
<evidence type="ECO:0000259" key="1">
    <source>
        <dbReference type="Pfam" id="PF01973"/>
    </source>
</evidence>
<dbReference type="Pfam" id="PF20157">
    <property type="entry name" value="Maf_flag10_N"/>
    <property type="match status" value="2"/>
</dbReference>
<evidence type="ECO:0000313" key="4">
    <source>
        <dbReference type="Proteomes" id="UP000012046"/>
    </source>
</evidence>
<dbReference type="InterPro" id="IPR002826">
    <property type="entry name" value="MptE-like"/>
</dbReference>
<name>H3ZBK2_9ALTE</name>
<sequence length="916" mass="104887">MHNSFKLLYNENFNLTDHPEILSRIQQNQQQSIQAFSYYAPELVKLVKQHDQLFDVFFNHNQQLNICDTHSQLALYSAEPTIEVETEIAQFIQSAPFISFSQPAGSDTEIEEIDVLLLFGVGLGLHLPALLRRVKVKYLLIYESSSSILRCSTFALNWQEFLNQATAVGTAVSIQIAKPGSEILDNLRELSSFLPGLDKVYLYRHICDPIYDEVLNYLLEASGRPEKLTKSGVQFLGYQAESDAVSLRAGSTLLNLEPALVKDKNEIFQQNIAALITYYPGLAEVFNSYQPQRWLPAYDNSGQLNLYHRLRKCFLFRNREQEVNALVECFKTEGQTGLSLLGQAIPWKLRHYLHFQTLQKIRDIEAKYKNIPVVKQQQVRNMVVLGCSTLFDSKFISTCEPDNLVFFEREPDYFYASLFLVNWESIFKYFLNEKKSLSLNVGVENQFSTAFFRLIQQTGHPDLSSTVFLNLSYSEQNIGELTELKSDIKTFHAVGDYFDHVWYGINQSVINVQAGAKFLSKSISFEEFYEFPLFIVGNGPSLDGVISCIKNYSERSIIVSCGTALSALLAYDIIPDFHAEAEQNRSTYSLVNNVKNHGRLKEINLISFSAVHPDTADLFKKVYLAFKEGEAATRFLKSFFPDDERKNLVEIKYAYPTVTNLALSFISELGFKNIYLFGVDFGQAEHGKHHSIKSIYFKDDGTELHDFEQFDPHNQLVPGNFRAYVKTKPEFDMARRTLSHLISNYTGMNVYNCSDGAKVINAISLSPDNVLLSNFKLDKQEVLSELESKFRLLKLDDISFLNIKDLFRSLVLWCKKLDANIKSIAYAETFLEETWRDLVESVFTSEPLLDLLYFNSFSMFYGSLRRILSFEADEDLKLRIFRELLAEIESFTMKSIEMTGSADNFKCRAGSFVHMI</sequence>
<dbReference type="InterPro" id="IPR045376">
    <property type="entry name" value="Maf_N"/>
</dbReference>
<evidence type="ECO:0000313" key="3">
    <source>
        <dbReference type="EMBL" id="EHR42316.1"/>
    </source>
</evidence>
<feature type="domain" description="Glycosyltransferase Maf N-terminal" evidence="2">
    <location>
        <begin position="267"/>
        <end position="477"/>
    </location>
</feature>
<organism evidence="3 4">
    <name type="scientific">Alishewanella jeotgali KCTC 22429</name>
    <dbReference type="NCBI Taxonomy" id="1129374"/>
    <lineage>
        <taxon>Bacteria</taxon>
        <taxon>Pseudomonadati</taxon>
        <taxon>Pseudomonadota</taxon>
        <taxon>Gammaproteobacteria</taxon>
        <taxon>Alteromonadales</taxon>
        <taxon>Alteromonadaceae</taxon>
        <taxon>Alishewanella</taxon>
    </lineage>
</organism>
<dbReference type="Pfam" id="PF01973">
    <property type="entry name" value="MptE-like"/>
    <property type="match status" value="1"/>
</dbReference>
<feature type="domain" description="Glycosyltransferase Maf N-terminal" evidence="2">
    <location>
        <begin position="110"/>
        <end position="220"/>
    </location>
</feature>
<dbReference type="Gene3D" id="3.90.1480.10">
    <property type="entry name" value="Alpha-2,3-sialyltransferase"/>
    <property type="match status" value="1"/>
</dbReference>
<gene>
    <name evidence="3" type="ORF">AJE_03536</name>
</gene>